<dbReference type="Pfam" id="PF25191">
    <property type="entry name" value="DUF7832"/>
    <property type="match status" value="1"/>
</dbReference>
<sequence length="164" mass="19517">MPDPDIVYDKAKWHWGAKDAPTDIPHENGATHISFFFRWCMEHKFYSKEFAADFADDIAQMDENFNYRQYLFDAMDGVLGSAELNTVGKAFAKAYYTTDRTKFAKMYGWYLQDYTDFVSKKFGEKYFDNAYFYIENSKENYALIKAIIDRRYEEFLTMKRVKQA</sequence>
<proteinExistence type="predicted"/>
<accession>A0A0M3V2U6</accession>
<gene>
    <name evidence="2" type="ORF">CCON33237_1674</name>
</gene>
<protein>
    <recommendedName>
        <fullName evidence="1">DUF7832 domain-containing protein</fullName>
    </recommendedName>
</protein>
<dbReference type="GeneID" id="28663353"/>
<dbReference type="AlphaFoldDB" id="A0A0M3V2U6"/>
<dbReference type="InterPro" id="IPR057154">
    <property type="entry name" value="DUF7832"/>
</dbReference>
<dbReference type="Proteomes" id="UP000066049">
    <property type="component" value="Chromosome"/>
</dbReference>
<organism evidence="2 3">
    <name type="scientific">Campylobacter concisus</name>
    <dbReference type="NCBI Taxonomy" id="199"/>
    <lineage>
        <taxon>Bacteria</taxon>
        <taxon>Pseudomonadati</taxon>
        <taxon>Campylobacterota</taxon>
        <taxon>Epsilonproteobacteria</taxon>
        <taxon>Campylobacterales</taxon>
        <taxon>Campylobacteraceae</taxon>
        <taxon>Campylobacter</taxon>
    </lineage>
</organism>
<evidence type="ECO:0000313" key="3">
    <source>
        <dbReference type="Proteomes" id="UP000066049"/>
    </source>
</evidence>
<reference evidence="3" key="1">
    <citation type="submission" date="2015-08" db="EMBL/GenBank/DDBJ databases">
        <title>Comparative genomics of the Campylobacter concisus group.</title>
        <authorList>
            <person name="Miller W.G."/>
            <person name="Yee E."/>
            <person name="Chapman M.H."/>
            <person name="Huynh S."/>
            <person name="Bono J.L."/>
            <person name="On S.L.W."/>
            <person name="St Leger J."/>
            <person name="Foster G."/>
            <person name="Parker C.T."/>
        </authorList>
    </citation>
    <scope>NUCLEOTIDE SEQUENCE [LARGE SCALE GENOMIC DNA]</scope>
    <source>
        <strain evidence="3">ATCC 33237</strain>
    </source>
</reference>
<dbReference type="PATRIC" id="fig|199.248.peg.1727"/>
<evidence type="ECO:0000313" key="2">
    <source>
        <dbReference type="EMBL" id="ALF48322.1"/>
    </source>
</evidence>
<dbReference type="EMBL" id="CP012541">
    <property type="protein sequence ID" value="ALF48322.1"/>
    <property type="molecule type" value="Genomic_DNA"/>
</dbReference>
<name>A0A0M3V2U6_9BACT</name>
<dbReference type="RefSeq" id="WP_054197233.1">
    <property type="nucleotide sequence ID" value="NZ_CABMKQ010000018.1"/>
</dbReference>
<dbReference type="KEGG" id="ccoc:CCON33237_1674"/>
<feature type="domain" description="DUF7832" evidence="1">
    <location>
        <begin position="7"/>
        <end position="126"/>
    </location>
</feature>
<evidence type="ECO:0000259" key="1">
    <source>
        <dbReference type="Pfam" id="PF25191"/>
    </source>
</evidence>